<evidence type="ECO:0000313" key="2">
    <source>
        <dbReference type="Proteomes" id="UP000265520"/>
    </source>
</evidence>
<dbReference type="AlphaFoldDB" id="A0A392UTE8"/>
<protein>
    <submittedName>
        <fullName evidence="1">Uncharacterized protein</fullName>
    </submittedName>
</protein>
<comment type="caution">
    <text evidence="1">The sequence shown here is derived from an EMBL/GenBank/DDBJ whole genome shotgun (WGS) entry which is preliminary data.</text>
</comment>
<dbReference type="Proteomes" id="UP000265520">
    <property type="component" value="Unassembled WGS sequence"/>
</dbReference>
<dbReference type="EMBL" id="LXQA010891046">
    <property type="protein sequence ID" value="MCI75786.1"/>
    <property type="molecule type" value="Genomic_DNA"/>
</dbReference>
<reference evidence="1 2" key="1">
    <citation type="journal article" date="2018" name="Front. Plant Sci.">
        <title>Red Clover (Trifolium pratense) and Zigzag Clover (T. medium) - A Picture of Genomic Similarities and Differences.</title>
        <authorList>
            <person name="Dluhosova J."/>
            <person name="Istvanek J."/>
            <person name="Nedelnik J."/>
            <person name="Repkova J."/>
        </authorList>
    </citation>
    <scope>NUCLEOTIDE SEQUENCE [LARGE SCALE GENOMIC DNA]</scope>
    <source>
        <strain evidence="2">cv. 10/8</strain>
        <tissue evidence="1">Leaf</tissue>
    </source>
</reference>
<keyword evidence="2" id="KW-1185">Reference proteome</keyword>
<sequence>MNNHSTSKWISWHPLRDDCFVLNVDGSCLENSGSTGAG</sequence>
<evidence type="ECO:0000313" key="1">
    <source>
        <dbReference type="EMBL" id="MCI75786.1"/>
    </source>
</evidence>
<organism evidence="1 2">
    <name type="scientific">Trifolium medium</name>
    <dbReference type="NCBI Taxonomy" id="97028"/>
    <lineage>
        <taxon>Eukaryota</taxon>
        <taxon>Viridiplantae</taxon>
        <taxon>Streptophyta</taxon>
        <taxon>Embryophyta</taxon>
        <taxon>Tracheophyta</taxon>
        <taxon>Spermatophyta</taxon>
        <taxon>Magnoliopsida</taxon>
        <taxon>eudicotyledons</taxon>
        <taxon>Gunneridae</taxon>
        <taxon>Pentapetalae</taxon>
        <taxon>rosids</taxon>
        <taxon>fabids</taxon>
        <taxon>Fabales</taxon>
        <taxon>Fabaceae</taxon>
        <taxon>Papilionoideae</taxon>
        <taxon>50 kb inversion clade</taxon>
        <taxon>NPAAA clade</taxon>
        <taxon>Hologalegina</taxon>
        <taxon>IRL clade</taxon>
        <taxon>Trifolieae</taxon>
        <taxon>Trifolium</taxon>
    </lineage>
</organism>
<name>A0A392UTE8_9FABA</name>
<accession>A0A392UTE8</accession>
<proteinExistence type="predicted"/>
<feature type="non-terminal residue" evidence="1">
    <location>
        <position position="38"/>
    </location>
</feature>